<keyword evidence="1" id="KW-0732">Signal</keyword>
<dbReference type="HOGENOM" id="CLU_1869070_0_0_1"/>
<sequence length="137" mass="15398">MGKVHKERRRLGAAHHLGLLAVLQLTTRGLVQGLSRCIERLSVATKELQKPQFHGLSCTVHEHFHGRSSSWRTCGGAMTAPFGPAGGAAIWVLHLFRWDFRVRAIRMRRCGSHDKLYRAGGNDRTDLLFATIFKKLV</sequence>
<dbReference type="AlphaFoldDB" id="M4BTQ6"/>
<feature type="chain" id="PRO_5004049367" description="RxLR effector candidate protein" evidence="1">
    <location>
        <begin position="34"/>
        <end position="137"/>
    </location>
</feature>
<evidence type="ECO:0008006" key="4">
    <source>
        <dbReference type="Google" id="ProtNLM"/>
    </source>
</evidence>
<dbReference type="Proteomes" id="UP000011713">
    <property type="component" value="Unassembled WGS sequence"/>
</dbReference>
<accession>M4BTQ6</accession>
<reference evidence="2" key="2">
    <citation type="submission" date="2015-06" db="UniProtKB">
        <authorList>
            <consortium name="EnsemblProtists"/>
        </authorList>
    </citation>
    <scope>IDENTIFICATION</scope>
    <source>
        <strain evidence="2">Emoy2</strain>
    </source>
</reference>
<protein>
    <recommendedName>
        <fullName evidence="4">RxLR effector candidate protein</fullName>
    </recommendedName>
</protein>
<dbReference type="InParanoid" id="M4BTQ6"/>
<dbReference type="VEuPathDB" id="FungiDB:HpaG809841"/>
<evidence type="ECO:0000313" key="2">
    <source>
        <dbReference type="EnsemblProtists" id="HpaP809841"/>
    </source>
</evidence>
<evidence type="ECO:0000313" key="3">
    <source>
        <dbReference type="Proteomes" id="UP000011713"/>
    </source>
</evidence>
<evidence type="ECO:0000256" key="1">
    <source>
        <dbReference type="SAM" id="SignalP"/>
    </source>
</evidence>
<dbReference type="EnsemblProtists" id="HpaT809841">
    <property type="protein sequence ID" value="HpaP809841"/>
    <property type="gene ID" value="HpaG809841"/>
</dbReference>
<feature type="signal peptide" evidence="1">
    <location>
        <begin position="1"/>
        <end position="33"/>
    </location>
</feature>
<proteinExistence type="predicted"/>
<name>M4BTQ6_HYAAE</name>
<keyword evidence="3" id="KW-1185">Reference proteome</keyword>
<reference evidence="3" key="1">
    <citation type="journal article" date="2010" name="Science">
        <title>Signatures of adaptation to obligate biotrophy in the Hyaloperonospora arabidopsidis genome.</title>
        <authorList>
            <person name="Baxter L."/>
            <person name="Tripathy S."/>
            <person name="Ishaque N."/>
            <person name="Boot N."/>
            <person name="Cabral A."/>
            <person name="Kemen E."/>
            <person name="Thines M."/>
            <person name="Ah-Fong A."/>
            <person name="Anderson R."/>
            <person name="Badejoko W."/>
            <person name="Bittner-Eddy P."/>
            <person name="Boore J.L."/>
            <person name="Chibucos M.C."/>
            <person name="Coates M."/>
            <person name="Dehal P."/>
            <person name="Delehaunty K."/>
            <person name="Dong S."/>
            <person name="Downton P."/>
            <person name="Dumas B."/>
            <person name="Fabro G."/>
            <person name="Fronick C."/>
            <person name="Fuerstenberg S.I."/>
            <person name="Fulton L."/>
            <person name="Gaulin E."/>
            <person name="Govers F."/>
            <person name="Hughes L."/>
            <person name="Humphray S."/>
            <person name="Jiang R.H."/>
            <person name="Judelson H."/>
            <person name="Kamoun S."/>
            <person name="Kyung K."/>
            <person name="Meijer H."/>
            <person name="Minx P."/>
            <person name="Morris P."/>
            <person name="Nelson J."/>
            <person name="Phuntumart V."/>
            <person name="Qutob D."/>
            <person name="Rehmany A."/>
            <person name="Rougon-Cardoso A."/>
            <person name="Ryden P."/>
            <person name="Torto-Alalibo T."/>
            <person name="Studholme D."/>
            <person name="Wang Y."/>
            <person name="Win J."/>
            <person name="Wood J."/>
            <person name="Clifton S.W."/>
            <person name="Rogers J."/>
            <person name="Van den Ackerveken G."/>
            <person name="Jones J.D."/>
            <person name="McDowell J.M."/>
            <person name="Beynon J."/>
            <person name="Tyler B.M."/>
        </authorList>
    </citation>
    <scope>NUCLEOTIDE SEQUENCE [LARGE SCALE GENOMIC DNA]</scope>
    <source>
        <strain evidence="3">Emoy2</strain>
    </source>
</reference>
<organism evidence="2 3">
    <name type="scientific">Hyaloperonospora arabidopsidis (strain Emoy2)</name>
    <name type="common">Downy mildew agent</name>
    <name type="synonym">Peronospora arabidopsidis</name>
    <dbReference type="NCBI Taxonomy" id="559515"/>
    <lineage>
        <taxon>Eukaryota</taxon>
        <taxon>Sar</taxon>
        <taxon>Stramenopiles</taxon>
        <taxon>Oomycota</taxon>
        <taxon>Peronosporomycetes</taxon>
        <taxon>Peronosporales</taxon>
        <taxon>Peronosporaceae</taxon>
        <taxon>Hyaloperonospora</taxon>
    </lineage>
</organism>
<dbReference type="EMBL" id="JH597866">
    <property type="status" value="NOT_ANNOTATED_CDS"/>
    <property type="molecule type" value="Genomic_DNA"/>
</dbReference>